<keyword evidence="4 9" id="KW-0812">Transmembrane</keyword>
<feature type="transmembrane region" description="Helical" evidence="9">
    <location>
        <begin position="12"/>
        <end position="35"/>
    </location>
</feature>
<feature type="transmembrane region" description="Helical" evidence="9">
    <location>
        <begin position="55"/>
        <end position="77"/>
    </location>
</feature>
<dbReference type="Pfam" id="PF00083">
    <property type="entry name" value="Sugar_tr"/>
    <property type="match status" value="1"/>
</dbReference>
<dbReference type="Proteomes" id="UP000754883">
    <property type="component" value="Unassembled WGS sequence"/>
</dbReference>
<evidence type="ECO:0000256" key="7">
    <source>
        <dbReference type="ARBA" id="ARBA00023136"/>
    </source>
</evidence>
<dbReference type="OrthoDB" id="6612291at2759"/>
<dbReference type="InterPro" id="IPR003663">
    <property type="entry name" value="Sugar/inositol_transpt"/>
</dbReference>
<feature type="transmembrane region" description="Helical" evidence="9">
    <location>
        <begin position="267"/>
        <end position="288"/>
    </location>
</feature>
<dbReference type="PANTHER" id="PTHR48022">
    <property type="entry name" value="PLASTIDIC GLUCOSE TRANSPORTER 4"/>
    <property type="match status" value="1"/>
</dbReference>
<name>A0A9N9UBE1_9HYPO</name>
<dbReference type="PROSITE" id="PS00059">
    <property type="entry name" value="ADH_ZINC"/>
    <property type="match status" value="1"/>
</dbReference>
<protein>
    <recommendedName>
        <fullName evidence="10">Major facilitator superfamily (MFS) profile domain-containing protein</fullName>
    </recommendedName>
</protein>
<comment type="similarity">
    <text evidence="2">Belongs to the major facilitator superfamily. Sugar transporter (TC 2.A.1.1) family.</text>
</comment>
<dbReference type="NCBIfam" id="TIGR00879">
    <property type="entry name" value="SP"/>
    <property type="match status" value="1"/>
</dbReference>
<accession>A0A9N9UBE1</accession>
<keyword evidence="5 9" id="KW-1133">Transmembrane helix</keyword>
<dbReference type="SUPFAM" id="SSF103473">
    <property type="entry name" value="MFS general substrate transporter"/>
    <property type="match status" value="1"/>
</dbReference>
<evidence type="ECO:0000256" key="5">
    <source>
        <dbReference type="ARBA" id="ARBA00022989"/>
    </source>
</evidence>
<dbReference type="PROSITE" id="PS00217">
    <property type="entry name" value="SUGAR_TRANSPORT_2"/>
    <property type="match status" value="1"/>
</dbReference>
<dbReference type="InterPro" id="IPR002328">
    <property type="entry name" value="ADH_Zn_CS"/>
</dbReference>
<dbReference type="PROSITE" id="PS50850">
    <property type="entry name" value="MFS"/>
    <property type="match status" value="1"/>
</dbReference>
<proteinExistence type="inferred from homology"/>
<feature type="transmembrane region" description="Helical" evidence="9">
    <location>
        <begin position="89"/>
        <end position="109"/>
    </location>
</feature>
<feature type="compositionally biased region" description="Basic and acidic residues" evidence="8">
    <location>
        <begin position="491"/>
        <end position="509"/>
    </location>
</feature>
<dbReference type="SUPFAM" id="SSF50129">
    <property type="entry name" value="GroES-like"/>
    <property type="match status" value="1"/>
</dbReference>
<evidence type="ECO:0000259" key="10">
    <source>
        <dbReference type="PROSITE" id="PS50850"/>
    </source>
</evidence>
<organism evidence="11 12">
    <name type="scientific">Clonostachys byssicola</name>
    <dbReference type="NCBI Taxonomy" id="160290"/>
    <lineage>
        <taxon>Eukaryota</taxon>
        <taxon>Fungi</taxon>
        <taxon>Dikarya</taxon>
        <taxon>Ascomycota</taxon>
        <taxon>Pezizomycotina</taxon>
        <taxon>Sordariomycetes</taxon>
        <taxon>Hypocreomycetidae</taxon>
        <taxon>Hypocreales</taxon>
        <taxon>Bionectriaceae</taxon>
        <taxon>Clonostachys</taxon>
    </lineage>
</organism>
<dbReference type="GO" id="GO:0005351">
    <property type="term" value="F:carbohydrate:proton symporter activity"/>
    <property type="evidence" value="ECO:0007669"/>
    <property type="project" value="TreeGrafter"/>
</dbReference>
<keyword evidence="3" id="KW-0813">Transport</keyword>
<feature type="transmembrane region" description="Helical" evidence="9">
    <location>
        <begin position="145"/>
        <end position="168"/>
    </location>
</feature>
<dbReference type="Pfam" id="PF08240">
    <property type="entry name" value="ADH_N"/>
    <property type="match status" value="1"/>
</dbReference>
<dbReference type="InterPro" id="IPR011032">
    <property type="entry name" value="GroES-like_sf"/>
</dbReference>
<feature type="domain" description="Major facilitator superfamily (MFS) profile" evidence="10">
    <location>
        <begin position="12"/>
        <end position="455"/>
    </location>
</feature>
<dbReference type="Gene3D" id="3.40.50.720">
    <property type="entry name" value="NAD(P)-binding Rossmann-like Domain"/>
    <property type="match status" value="1"/>
</dbReference>
<evidence type="ECO:0000313" key="12">
    <source>
        <dbReference type="Proteomes" id="UP000754883"/>
    </source>
</evidence>
<dbReference type="InterPro" id="IPR005828">
    <property type="entry name" value="MFS_sugar_transport-like"/>
</dbReference>
<reference evidence="11 12" key="2">
    <citation type="submission" date="2021-10" db="EMBL/GenBank/DDBJ databases">
        <authorList>
            <person name="Piombo E."/>
        </authorList>
    </citation>
    <scope>NUCLEOTIDE SEQUENCE [LARGE SCALE GENOMIC DNA]</scope>
</reference>
<dbReference type="InterPro" id="IPR050360">
    <property type="entry name" value="MFS_Sugar_Transporters"/>
</dbReference>
<comment type="caution">
    <text evidence="11">The sequence shown here is derived from an EMBL/GenBank/DDBJ whole genome shotgun (WGS) entry which is preliminary data.</text>
</comment>
<dbReference type="Gene3D" id="1.20.1250.20">
    <property type="entry name" value="MFS general substrate transporter like domains"/>
    <property type="match status" value="1"/>
</dbReference>
<evidence type="ECO:0000256" key="2">
    <source>
        <dbReference type="ARBA" id="ARBA00010992"/>
    </source>
</evidence>
<evidence type="ECO:0000256" key="9">
    <source>
        <dbReference type="SAM" id="Phobius"/>
    </source>
</evidence>
<evidence type="ECO:0000256" key="4">
    <source>
        <dbReference type="ARBA" id="ARBA00022692"/>
    </source>
</evidence>
<keyword evidence="6" id="KW-0560">Oxidoreductase</keyword>
<dbReference type="InterPro" id="IPR036291">
    <property type="entry name" value="NAD(P)-bd_dom_sf"/>
</dbReference>
<dbReference type="EMBL" id="CABFNO020001387">
    <property type="protein sequence ID" value="CAG9984538.1"/>
    <property type="molecule type" value="Genomic_DNA"/>
</dbReference>
<keyword evidence="7 9" id="KW-0472">Membrane</keyword>
<keyword evidence="12" id="KW-1185">Reference proteome</keyword>
<dbReference type="PRINTS" id="PR00171">
    <property type="entry name" value="SUGRTRNSPORT"/>
</dbReference>
<evidence type="ECO:0000256" key="3">
    <source>
        <dbReference type="ARBA" id="ARBA00022448"/>
    </source>
</evidence>
<dbReference type="GO" id="GO:0016491">
    <property type="term" value="F:oxidoreductase activity"/>
    <property type="evidence" value="ECO:0007669"/>
    <property type="project" value="UniProtKB-KW"/>
</dbReference>
<dbReference type="InterPro" id="IPR013149">
    <property type="entry name" value="ADH-like_C"/>
</dbReference>
<dbReference type="Gene3D" id="3.90.180.10">
    <property type="entry name" value="Medium-chain alcohol dehydrogenases, catalytic domain"/>
    <property type="match status" value="1"/>
</dbReference>
<dbReference type="SUPFAM" id="SSF51735">
    <property type="entry name" value="NAD(P)-binding Rossmann-fold domains"/>
    <property type="match status" value="1"/>
</dbReference>
<dbReference type="GO" id="GO:0016020">
    <property type="term" value="C:membrane"/>
    <property type="evidence" value="ECO:0007669"/>
    <property type="project" value="UniProtKB-SubCell"/>
</dbReference>
<dbReference type="AlphaFoldDB" id="A0A9N9UBE1"/>
<dbReference type="FunFam" id="1.20.1250.20:FF:000134">
    <property type="entry name" value="MFS sugar transporter protein"/>
    <property type="match status" value="1"/>
</dbReference>
<evidence type="ECO:0000256" key="1">
    <source>
        <dbReference type="ARBA" id="ARBA00004141"/>
    </source>
</evidence>
<dbReference type="InterPro" id="IPR036259">
    <property type="entry name" value="MFS_trans_sf"/>
</dbReference>
<feature type="transmembrane region" description="Helical" evidence="9">
    <location>
        <begin position="365"/>
        <end position="389"/>
    </location>
</feature>
<dbReference type="CDD" id="cd08284">
    <property type="entry name" value="FDH_like_2"/>
    <property type="match status" value="1"/>
</dbReference>
<feature type="transmembrane region" description="Helical" evidence="9">
    <location>
        <begin position="333"/>
        <end position="353"/>
    </location>
</feature>
<evidence type="ECO:0000256" key="8">
    <source>
        <dbReference type="SAM" id="MobiDB-lite"/>
    </source>
</evidence>
<dbReference type="PANTHER" id="PTHR48022:SF38">
    <property type="entry name" value="MAJOR FACILITATOR SUPERFAMILY (MFS) PROFILE DOMAIN-CONTAINING PROTEIN-RELATED"/>
    <property type="match status" value="1"/>
</dbReference>
<dbReference type="InterPro" id="IPR005829">
    <property type="entry name" value="Sugar_transporter_CS"/>
</dbReference>
<feature type="region of interest" description="Disordered" evidence="8">
    <location>
        <begin position="491"/>
        <end position="512"/>
    </location>
</feature>
<dbReference type="InterPro" id="IPR013154">
    <property type="entry name" value="ADH-like_N"/>
</dbReference>
<dbReference type="InterPro" id="IPR020846">
    <property type="entry name" value="MFS_dom"/>
</dbReference>
<dbReference type="Pfam" id="PF00107">
    <property type="entry name" value="ADH_zinc_N"/>
    <property type="match status" value="1"/>
</dbReference>
<gene>
    <name evidence="11" type="ORF">CBYS24578_00012263</name>
</gene>
<comment type="subcellular location">
    <subcellularLocation>
        <location evidence="1">Membrane</location>
        <topology evidence="1">Multi-pass membrane protein</topology>
    </subcellularLocation>
</comment>
<evidence type="ECO:0000256" key="6">
    <source>
        <dbReference type="ARBA" id="ARBA00023002"/>
    </source>
</evidence>
<dbReference type="GO" id="GO:0008270">
    <property type="term" value="F:zinc ion binding"/>
    <property type="evidence" value="ECO:0007669"/>
    <property type="project" value="InterPro"/>
</dbReference>
<sequence length="872" mass="94181">MAKQASPLNFLIVTFVALGSFTYGFNSAIMGVVIGLPEFFNYFGISLEDDIGNSITGATNGLYSGGGVVGCLFVPWLLEKLGRKRTLQIGSIVAIISAALQSGSVHIAMFLLARFLNGVSVGMLNTSIPVFQSEVSPAESRGRMVGTHGVLIVSGYSMAGFVGFGTYYAEPTVGWRLCLAIQIVAPLLLCLGSPWLPESPRWLIRQDRVKEGLEVLQLLHGDANDPTNNAPEIEYNQIVEQYRLEMAGDGPRSLVGMMKKKSYRKRLLFGFAVQVIAQSTGVLVVNNYQVLLYKGLGISGSLPLALNGCYNGLAAFMNWINSLIMDRVGRIRIMVIGLCGCAIALSCFTAMVAEFGGTSNRVGNGFGVFFLFLFVFFYGATMDATSYVYCSEIFPTPVRAIGTGFSVSGLFSATLVYTQVAPIAFAQIGWRYYLVFITLPLVGAICLWKFFPETKRLTLEEIGGAFGDDVLAVGSGRDDIDDTLAWKGSDDLHPGQRIDSEGNGKEGRVGTKASGTQDIHCLVRVFILIKVDLNLQAMPAAQSMMKAVVFESVGKVVVEDRPRPRIEDPRDVIVKVTAAGLCGSDLHWFRGHQKIPGDFIPGHEIVGDVFEVGSAVERFKIGEPVVASFSTQCGNRSSPRDIDGGQAEYVRIPYADTSLSHPPKGLPAKLLVLMGDIFPTGYFCASRFLKPMPAAEAKETVVAVVGCGPVGICAIASALTWCDTVYALDLVPERLAEAAKIGAIPLGLNDDPVAIIKAATDGRGADLVLEVVGGPEPMKLCMNLIRPFGIISSVGVQPHDLTFDGPMLHAKNVTIEWGRCPVYGIFSESLECLVKVQDKVAFLCDKEMKLEDAVEAYQLFDSRKVHKIILIP</sequence>
<reference evidence="12" key="1">
    <citation type="submission" date="2019-06" db="EMBL/GenBank/DDBJ databases">
        <authorList>
            <person name="Broberg M."/>
        </authorList>
    </citation>
    <scope>NUCLEOTIDE SEQUENCE [LARGE SCALE GENOMIC DNA]</scope>
</reference>
<evidence type="ECO:0000313" key="11">
    <source>
        <dbReference type="EMBL" id="CAG9984538.1"/>
    </source>
</evidence>
<feature type="transmembrane region" description="Helical" evidence="9">
    <location>
        <begin position="432"/>
        <end position="451"/>
    </location>
</feature>
<feature type="transmembrane region" description="Helical" evidence="9">
    <location>
        <begin position="300"/>
        <end position="321"/>
    </location>
</feature>
<feature type="transmembrane region" description="Helical" evidence="9">
    <location>
        <begin position="401"/>
        <end position="420"/>
    </location>
</feature>